<comment type="caution">
    <text evidence="1">The sequence shown here is derived from an EMBL/GenBank/DDBJ whole genome shotgun (WGS) entry which is preliminary data.</text>
</comment>
<proteinExistence type="predicted"/>
<keyword evidence="2" id="KW-1185">Reference proteome</keyword>
<sequence>MYTALVTARTHGQLATGAGPAAAADLPALLAHGVNLRSRAGAGAQALKRTVTAAPDSLGRRAAA</sequence>
<evidence type="ECO:0000313" key="2">
    <source>
        <dbReference type="Proteomes" id="UP000653644"/>
    </source>
</evidence>
<dbReference type="SUPFAM" id="SSF48498">
    <property type="entry name" value="Tetracyclin repressor-like, C-terminal domain"/>
    <property type="match status" value="1"/>
</dbReference>
<dbReference type="EMBL" id="BMVN01000054">
    <property type="protein sequence ID" value="GHA65278.1"/>
    <property type="molecule type" value="Genomic_DNA"/>
</dbReference>
<organism evidence="1 2">
    <name type="scientific">Streptomyces canarius</name>
    <dbReference type="NCBI Taxonomy" id="285453"/>
    <lineage>
        <taxon>Bacteria</taxon>
        <taxon>Bacillati</taxon>
        <taxon>Actinomycetota</taxon>
        <taxon>Actinomycetes</taxon>
        <taxon>Kitasatosporales</taxon>
        <taxon>Streptomycetaceae</taxon>
        <taxon>Streptomyces</taxon>
    </lineage>
</organism>
<evidence type="ECO:0000313" key="1">
    <source>
        <dbReference type="EMBL" id="GHA65278.1"/>
    </source>
</evidence>
<accession>A0ABQ3DAL5</accession>
<protein>
    <submittedName>
        <fullName evidence="1">Uncharacterized protein</fullName>
    </submittedName>
</protein>
<dbReference type="Gene3D" id="1.10.357.10">
    <property type="entry name" value="Tetracycline Repressor, domain 2"/>
    <property type="match status" value="1"/>
</dbReference>
<name>A0ABQ3DAL5_9ACTN</name>
<reference evidence="2" key="1">
    <citation type="journal article" date="2019" name="Int. J. Syst. Evol. Microbiol.">
        <title>The Global Catalogue of Microorganisms (GCM) 10K type strain sequencing project: providing services to taxonomists for standard genome sequencing and annotation.</title>
        <authorList>
            <consortium name="The Broad Institute Genomics Platform"/>
            <consortium name="The Broad Institute Genome Sequencing Center for Infectious Disease"/>
            <person name="Wu L."/>
            <person name="Ma J."/>
        </authorList>
    </citation>
    <scope>NUCLEOTIDE SEQUENCE [LARGE SCALE GENOMIC DNA]</scope>
    <source>
        <strain evidence="2">JCM 4733</strain>
    </source>
</reference>
<dbReference type="Proteomes" id="UP000653644">
    <property type="component" value="Unassembled WGS sequence"/>
</dbReference>
<dbReference type="InterPro" id="IPR036271">
    <property type="entry name" value="Tet_transcr_reg_TetR-rel_C_sf"/>
</dbReference>
<gene>
    <name evidence="1" type="ORF">GCM10010345_81520</name>
</gene>